<keyword evidence="1 5" id="KW-0328">Glycosyltransferase</keyword>
<dbReference type="CAZy" id="GT4">
    <property type="family name" value="Glycosyltransferase Family 4"/>
</dbReference>
<feature type="domain" description="Glycosyltransferase subfamily 4-like N-terminal" evidence="4">
    <location>
        <begin position="11"/>
        <end position="173"/>
    </location>
</feature>
<keyword evidence="6" id="KW-1185">Reference proteome</keyword>
<evidence type="ECO:0000259" key="4">
    <source>
        <dbReference type="Pfam" id="PF13439"/>
    </source>
</evidence>
<dbReference type="SUPFAM" id="SSF53756">
    <property type="entry name" value="UDP-Glycosyltransferase/glycogen phosphorylase"/>
    <property type="match status" value="1"/>
</dbReference>
<dbReference type="EMBL" id="FP929003">
    <property type="protein sequence ID" value="CBK42406.1"/>
    <property type="molecule type" value="Genomic_DNA"/>
</dbReference>
<dbReference type="Proteomes" id="UP000001660">
    <property type="component" value="Chromosome"/>
</dbReference>
<dbReference type="Gene3D" id="3.40.50.2000">
    <property type="entry name" value="Glycogen Phosphorylase B"/>
    <property type="match status" value="2"/>
</dbReference>
<dbReference type="GO" id="GO:0016757">
    <property type="term" value="F:glycosyltransferase activity"/>
    <property type="evidence" value="ECO:0007669"/>
    <property type="project" value="UniProtKB-KW"/>
</dbReference>
<evidence type="ECO:0000259" key="3">
    <source>
        <dbReference type="Pfam" id="PF00534"/>
    </source>
</evidence>
<evidence type="ECO:0000256" key="1">
    <source>
        <dbReference type="ARBA" id="ARBA00022676"/>
    </source>
</evidence>
<reference evidence="5 6" key="1">
    <citation type="journal article" date="2010" name="Proc. Natl. Acad. Sci. U.S.A.">
        <title>A Nitrospira metagenome illuminates the physiology and evolution of globally important nitrite-oxidizing bacteria.</title>
        <authorList>
            <person name="Lucker S."/>
            <person name="Wagner M."/>
            <person name="Maixner F."/>
            <person name="Pelletier E."/>
            <person name="Koch H."/>
            <person name="Vacherie B."/>
            <person name="Rattei T."/>
            <person name="Sinninghe Damste J."/>
            <person name="Spieck E."/>
            <person name="Le Paslier D."/>
            <person name="Daims H."/>
        </authorList>
    </citation>
    <scope>NUCLEOTIDE SEQUENCE [LARGE SCALE GENOMIC DNA]</scope>
</reference>
<dbReference type="PANTHER" id="PTHR12526">
    <property type="entry name" value="GLYCOSYLTRANSFERASE"/>
    <property type="match status" value="1"/>
</dbReference>
<dbReference type="eggNOG" id="COG0438">
    <property type="taxonomic scope" value="Bacteria"/>
</dbReference>
<dbReference type="InterPro" id="IPR028098">
    <property type="entry name" value="Glyco_trans_4-like_N"/>
</dbReference>
<evidence type="ECO:0000313" key="6">
    <source>
        <dbReference type="Proteomes" id="UP000001660"/>
    </source>
</evidence>
<sequence length="386" mass="42618">MLCLITALTGGGAEMMLYRLLSRLNRTKFNAQVVSMMELGPVGEKIRTLGVPVRSLGMQQGKPSPLALARLAQWLKRDKPDVIQTWMYHADLLGSLAAKLVGNIAISWNIRHSDLSGKESKRLTHLTARLCAPLSRWAPQKIVCCSESARKVHADLGYAAEKMVVIPNGYDLDTFRPDNVARQAIRRELDIPESAPVIGLVGRFDPQKDHRTFLKAAGLFHRDKPDVRFILCGEEITPQNQTLMAWVDEMGLHDCCHLLGRRDDIPRLTAAFDVAALSSSFGEAFPNVVSEAMSCGVPCVVTDVGDAALIVGETGVVVPTKDPAALAAGWRRLLDLDIQVREQLGSAARQRVTERYNLPEIVSRYEQLFEELAGRPSMSDSLVRWG</sequence>
<dbReference type="InterPro" id="IPR001296">
    <property type="entry name" value="Glyco_trans_1"/>
</dbReference>
<evidence type="ECO:0000256" key="2">
    <source>
        <dbReference type="ARBA" id="ARBA00022679"/>
    </source>
</evidence>
<dbReference type="Pfam" id="PF13439">
    <property type="entry name" value="Glyco_transf_4"/>
    <property type="match status" value="1"/>
</dbReference>
<proteinExistence type="predicted"/>
<protein>
    <submittedName>
        <fullName evidence="5">Putative Phosphatidylinositol alpha-mannosyltransferase</fullName>
        <ecNumber evidence="5">2.4.1.57</ecNumber>
    </submittedName>
</protein>
<name>D8PGL9_9BACT</name>
<dbReference type="STRING" id="330214.NIDE2700"/>
<dbReference type="EC" id="2.4.1.57" evidence="5"/>
<organism evidence="5 6">
    <name type="scientific">Nitrospira defluvii</name>
    <dbReference type="NCBI Taxonomy" id="330214"/>
    <lineage>
        <taxon>Bacteria</taxon>
        <taxon>Pseudomonadati</taxon>
        <taxon>Nitrospirota</taxon>
        <taxon>Nitrospiria</taxon>
        <taxon>Nitrospirales</taxon>
        <taxon>Nitrospiraceae</taxon>
        <taxon>Nitrospira</taxon>
    </lineage>
</organism>
<dbReference type="CDD" id="cd03807">
    <property type="entry name" value="GT4_WbnK-like"/>
    <property type="match status" value="1"/>
</dbReference>
<dbReference type="OrthoDB" id="9803091at2"/>
<dbReference type="HOGENOM" id="CLU_009583_0_3_0"/>
<accession>D8PGL9</accession>
<dbReference type="PANTHER" id="PTHR12526:SF510">
    <property type="entry name" value="D-INOSITOL 3-PHOSPHATE GLYCOSYLTRANSFERASE"/>
    <property type="match status" value="1"/>
</dbReference>
<keyword evidence="2 5" id="KW-0808">Transferase</keyword>
<dbReference type="AlphaFoldDB" id="D8PGL9"/>
<gene>
    <name evidence="5" type="ORF">NIDE2700</name>
</gene>
<dbReference type="Pfam" id="PF00534">
    <property type="entry name" value="Glycos_transf_1"/>
    <property type="match status" value="1"/>
</dbReference>
<evidence type="ECO:0000313" key="5">
    <source>
        <dbReference type="EMBL" id="CBK42406.1"/>
    </source>
</evidence>
<dbReference type="KEGG" id="nde:NIDE2700"/>
<feature type="domain" description="Glycosyl transferase family 1" evidence="3">
    <location>
        <begin position="182"/>
        <end position="351"/>
    </location>
</feature>